<evidence type="ECO:0000313" key="2">
    <source>
        <dbReference type="Proteomes" id="UP000233551"/>
    </source>
</evidence>
<comment type="caution">
    <text evidence="1">The sequence shown here is derived from an EMBL/GenBank/DDBJ whole genome shotgun (WGS) entry which is preliminary data.</text>
</comment>
<gene>
    <name evidence="1" type="ORF">CRG98_024165</name>
</gene>
<keyword evidence="2" id="KW-1185">Reference proteome</keyword>
<dbReference type="AlphaFoldDB" id="A0A2I0JGT5"/>
<dbReference type="EMBL" id="PGOL01001698">
    <property type="protein sequence ID" value="PKI55452.1"/>
    <property type="molecule type" value="Genomic_DNA"/>
</dbReference>
<proteinExistence type="predicted"/>
<name>A0A2I0JGT5_PUNGR</name>
<dbReference type="Proteomes" id="UP000233551">
    <property type="component" value="Unassembled WGS sequence"/>
</dbReference>
<sequence>MVTEQTEPNVQQLADISPNLTVVPKSVNFADVASPSPSPPAFHVRNPLSAFITITIATSISCLSSPQPHHQHHHPHPLPIIALPLTLWSCGQKGMMKKIEEMSAAGSRTDSVVSQQVARKTTTAWELNGGRLEPWQQLGKELQEA</sequence>
<evidence type="ECO:0000313" key="1">
    <source>
        <dbReference type="EMBL" id="PKI55452.1"/>
    </source>
</evidence>
<accession>A0A2I0JGT5</accession>
<organism evidence="1 2">
    <name type="scientific">Punica granatum</name>
    <name type="common">Pomegranate</name>
    <dbReference type="NCBI Taxonomy" id="22663"/>
    <lineage>
        <taxon>Eukaryota</taxon>
        <taxon>Viridiplantae</taxon>
        <taxon>Streptophyta</taxon>
        <taxon>Embryophyta</taxon>
        <taxon>Tracheophyta</taxon>
        <taxon>Spermatophyta</taxon>
        <taxon>Magnoliopsida</taxon>
        <taxon>eudicotyledons</taxon>
        <taxon>Gunneridae</taxon>
        <taxon>Pentapetalae</taxon>
        <taxon>rosids</taxon>
        <taxon>malvids</taxon>
        <taxon>Myrtales</taxon>
        <taxon>Lythraceae</taxon>
        <taxon>Punica</taxon>
    </lineage>
</organism>
<reference evidence="1 2" key="1">
    <citation type="submission" date="2017-11" db="EMBL/GenBank/DDBJ databases">
        <title>De-novo sequencing of pomegranate (Punica granatum L.) genome.</title>
        <authorList>
            <person name="Akparov Z."/>
            <person name="Amiraslanov A."/>
            <person name="Hajiyeva S."/>
            <person name="Abbasov M."/>
            <person name="Kaur K."/>
            <person name="Hamwieh A."/>
            <person name="Solovyev V."/>
            <person name="Salamov A."/>
            <person name="Braich B."/>
            <person name="Kosarev P."/>
            <person name="Mahmoud A."/>
            <person name="Hajiyev E."/>
            <person name="Babayeva S."/>
            <person name="Izzatullayeva V."/>
            <person name="Mammadov A."/>
            <person name="Mammadov A."/>
            <person name="Sharifova S."/>
            <person name="Ojaghi J."/>
            <person name="Eynullazada K."/>
            <person name="Bayramov B."/>
            <person name="Abdulazimova A."/>
            <person name="Shahmuradov I."/>
        </authorList>
    </citation>
    <scope>NUCLEOTIDE SEQUENCE [LARGE SCALE GENOMIC DNA]</scope>
    <source>
        <strain evidence="2">cv. AG2017</strain>
        <tissue evidence="1">Leaf</tissue>
    </source>
</reference>
<protein>
    <submittedName>
        <fullName evidence="1">Uncharacterized protein</fullName>
    </submittedName>
</protein>